<reference evidence="2" key="2">
    <citation type="journal article" date="2024" name="Plant">
        <title>Genomic evolution and insights into agronomic trait innovations of Sesamum species.</title>
        <authorList>
            <person name="Miao H."/>
            <person name="Wang L."/>
            <person name="Qu L."/>
            <person name="Liu H."/>
            <person name="Sun Y."/>
            <person name="Le M."/>
            <person name="Wang Q."/>
            <person name="Wei S."/>
            <person name="Zheng Y."/>
            <person name="Lin W."/>
            <person name="Duan Y."/>
            <person name="Cao H."/>
            <person name="Xiong S."/>
            <person name="Wang X."/>
            <person name="Wei L."/>
            <person name="Li C."/>
            <person name="Ma Q."/>
            <person name="Ju M."/>
            <person name="Zhao R."/>
            <person name="Li G."/>
            <person name="Mu C."/>
            <person name="Tian Q."/>
            <person name="Mei H."/>
            <person name="Zhang T."/>
            <person name="Gao T."/>
            <person name="Zhang H."/>
        </authorList>
    </citation>
    <scope>NUCLEOTIDE SEQUENCE</scope>
    <source>
        <strain evidence="2">K16</strain>
    </source>
</reference>
<evidence type="ECO:0000313" key="2">
    <source>
        <dbReference type="EMBL" id="KAK4390236.1"/>
    </source>
</evidence>
<dbReference type="EMBL" id="JACGWL010000012">
    <property type="protein sequence ID" value="KAK4390236.1"/>
    <property type="molecule type" value="Genomic_DNA"/>
</dbReference>
<name>A0AAE1WBE3_9LAMI</name>
<accession>A0AAE1WBE3</accession>
<keyword evidence="1" id="KW-0472">Membrane</keyword>
<comment type="caution">
    <text evidence="2">The sequence shown here is derived from an EMBL/GenBank/DDBJ whole genome shotgun (WGS) entry which is preliminary data.</text>
</comment>
<sequence>MIANRPIPVFDSILSPSQSTFIQGILIIDNVLLAFELNHYLRSSRQSQGGCVALKLDRTKAYDRVGWMFLWGVLLWLGVSLLLFSDDNLVFCKATEEEIGEVRWILRLYAPTSRQNINLQRFSMAINRGVPRAVKHFLGALLGV</sequence>
<gene>
    <name evidence="2" type="ORF">Sango_2086900</name>
</gene>
<feature type="transmembrane region" description="Helical" evidence="1">
    <location>
        <begin position="65"/>
        <end position="84"/>
    </location>
</feature>
<evidence type="ECO:0008006" key="4">
    <source>
        <dbReference type="Google" id="ProtNLM"/>
    </source>
</evidence>
<keyword evidence="1" id="KW-1133">Transmembrane helix</keyword>
<evidence type="ECO:0000256" key="1">
    <source>
        <dbReference type="SAM" id="Phobius"/>
    </source>
</evidence>
<proteinExistence type="predicted"/>
<evidence type="ECO:0000313" key="3">
    <source>
        <dbReference type="Proteomes" id="UP001289374"/>
    </source>
</evidence>
<keyword evidence="3" id="KW-1185">Reference proteome</keyword>
<reference evidence="2" key="1">
    <citation type="submission" date="2020-06" db="EMBL/GenBank/DDBJ databases">
        <authorList>
            <person name="Li T."/>
            <person name="Hu X."/>
            <person name="Zhang T."/>
            <person name="Song X."/>
            <person name="Zhang H."/>
            <person name="Dai N."/>
            <person name="Sheng W."/>
            <person name="Hou X."/>
            <person name="Wei L."/>
        </authorList>
    </citation>
    <scope>NUCLEOTIDE SEQUENCE</scope>
    <source>
        <strain evidence="2">K16</strain>
        <tissue evidence="2">Leaf</tissue>
    </source>
</reference>
<dbReference type="Proteomes" id="UP001289374">
    <property type="component" value="Unassembled WGS sequence"/>
</dbReference>
<organism evidence="2 3">
    <name type="scientific">Sesamum angolense</name>
    <dbReference type="NCBI Taxonomy" id="2727404"/>
    <lineage>
        <taxon>Eukaryota</taxon>
        <taxon>Viridiplantae</taxon>
        <taxon>Streptophyta</taxon>
        <taxon>Embryophyta</taxon>
        <taxon>Tracheophyta</taxon>
        <taxon>Spermatophyta</taxon>
        <taxon>Magnoliopsida</taxon>
        <taxon>eudicotyledons</taxon>
        <taxon>Gunneridae</taxon>
        <taxon>Pentapetalae</taxon>
        <taxon>asterids</taxon>
        <taxon>lamiids</taxon>
        <taxon>Lamiales</taxon>
        <taxon>Pedaliaceae</taxon>
        <taxon>Sesamum</taxon>
    </lineage>
</organism>
<keyword evidence="1" id="KW-0812">Transmembrane</keyword>
<dbReference type="AlphaFoldDB" id="A0AAE1WBE3"/>
<protein>
    <recommendedName>
        <fullName evidence="4">Reverse transcriptase domain-containing protein</fullName>
    </recommendedName>
</protein>